<dbReference type="PROSITE" id="PS51340">
    <property type="entry name" value="MOSC"/>
    <property type="match status" value="1"/>
</dbReference>
<dbReference type="GO" id="GO:0016491">
    <property type="term" value="F:oxidoreductase activity"/>
    <property type="evidence" value="ECO:0007669"/>
    <property type="project" value="InterPro"/>
</dbReference>
<dbReference type="InterPro" id="IPR017927">
    <property type="entry name" value="FAD-bd_FR_type"/>
</dbReference>
<dbReference type="SUPFAM" id="SSF50800">
    <property type="entry name" value="PK beta-barrel domain-like"/>
    <property type="match status" value="1"/>
</dbReference>
<dbReference type="SUPFAM" id="SSF52343">
    <property type="entry name" value="Ferredoxin reductase-like, C-terminal NADP-linked domain"/>
    <property type="match status" value="1"/>
</dbReference>
<dbReference type="InterPro" id="IPR005302">
    <property type="entry name" value="MoCF_Sase_C"/>
</dbReference>
<dbReference type="PROSITE" id="PS51384">
    <property type="entry name" value="FAD_FR"/>
    <property type="match status" value="1"/>
</dbReference>
<keyword evidence="6" id="KW-1185">Reference proteome</keyword>
<dbReference type="Pfam" id="PF03475">
    <property type="entry name" value="YiiM_3-alpha"/>
    <property type="match status" value="1"/>
</dbReference>
<evidence type="ECO:0000313" key="6">
    <source>
        <dbReference type="Proteomes" id="UP000636458"/>
    </source>
</evidence>
<dbReference type="InterPro" id="IPR008333">
    <property type="entry name" value="Cbr1-like_FAD-bd_dom"/>
</dbReference>
<reference evidence="5" key="1">
    <citation type="submission" date="2021-01" db="EMBL/GenBank/DDBJ databases">
        <title>Lacisediminihabitans sp. nov. strain G11-30, isolated from Antarctic Soil.</title>
        <authorList>
            <person name="Li J."/>
        </authorList>
    </citation>
    <scope>NUCLEOTIDE SEQUENCE</scope>
    <source>
        <strain evidence="5">G11-30</strain>
    </source>
</reference>
<dbReference type="GO" id="GO:0051537">
    <property type="term" value="F:2 iron, 2 sulfur cluster binding"/>
    <property type="evidence" value="ECO:0007669"/>
    <property type="project" value="UniProtKB-KW"/>
</dbReference>
<dbReference type="PANTHER" id="PTHR30212">
    <property type="entry name" value="PROTEIN YIIM"/>
    <property type="match status" value="1"/>
</dbReference>
<evidence type="ECO:0000259" key="4">
    <source>
        <dbReference type="PROSITE" id="PS51384"/>
    </source>
</evidence>
<dbReference type="SUPFAM" id="SSF54292">
    <property type="entry name" value="2Fe-2S ferredoxin-like"/>
    <property type="match status" value="1"/>
</dbReference>
<organism evidence="5 6">
    <name type="scientific">Lacisediminihabitans changchengi</name>
    <dbReference type="NCBI Taxonomy" id="2787634"/>
    <lineage>
        <taxon>Bacteria</taxon>
        <taxon>Bacillati</taxon>
        <taxon>Actinomycetota</taxon>
        <taxon>Actinomycetes</taxon>
        <taxon>Micrococcales</taxon>
        <taxon>Microbacteriaceae</taxon>
        <taxon>Lacisediminihabitans</taxon>
    </lineage>
</organism>
<dbReference type="InterPro" id="IPR005163">
    <property type="entry name" value="Tri_helical_YiiM-like"/>
</dbReference>
<dbReference type="Gene3D" id="3.10.20.30">
    <property type="match status" value="1"/>
</dbReference>
<evidence type="ECO:0000313" key="5">
    <source>
        <dbReference type="EMBL" id="MBK4347127.1"/>
    </source>
</evidence>
<proteinExistence type="predicted"/>
<dbReference type="InterPro" id="IPR039261">
    <property type="entry name" value="FNR_nucleotide-bd"/>
</dbReference>
<dbReference type="InterPro" id="IPR052353">
    <property type="entry name" value="Benzoxazolinone_Detox_Enz"/>
</dbReference>
<evidence type="ECO:0000256" key="2">
    <source>
        <dbReference type="ARBA" id="ARBA00023014"/>
    </source>
</evidence>
<dbReference type="PRINTS" id="PR00409">
    <property type="entry name" value="PHDIOXRDTASE"/>
</dbReference>
<dbReference type="Pfam" id="PF00970">
    <property type="entry name" value="FAD_binding_6"/>
    <property type="match status" value="1"/>
</dbReference>
<dbReference type="InterPro" id="IPR001041">
    <property type="entry name" value="2Fe-2S_ferredoxin-type"/>
</dbReference>
<feature type="domain" description="FAD-binding FR-type" evidence="4">
    <location>
        <begin position="212"/>
        <end position="315"/>
    </location>
</feature>
<dbReference type="GO" id="GO:0030170">
    <property type="term" value="F:pyridoxal phosphate binding"/>
    <property type="evidence" value="ECO:0007669"/>
    <property type="project" value="InterPro"/>
</dbReference>
<dbReference type="Pfam" id="PF03473">
    <property type="entry name" value="MOSC"/>
    <property type="match status" value="1"/>
</dbReference>
<dbReference type="Proteomes" id="UP000636458">
    <property type="component" value="Unassembled WGS sequence"/>
</dbReference>
<dbReference type="InterPro" id="IPR011037">
    <property type="entry name" value="Pyrv_Knase-like_insert_dom_sf"/>
</dbReference>
<dbReference type="RefSeq" id="WP_200555498.1">
    <property type="nucleotide sequence ID" value="NZ_JAEPES010000002.1"/>
</dbReference>
<comment type="caution">
    <text evidence="5">The sequence shown here is derived from an EMBL/GenBank/DDBJ whole genome shotgun (WGS) entry which is preliminary data.</text>
</comment>
<evidence type="ECO:0000256" key="1">
    <source>
        <dbReference type="ARBA" id="ARBA00022714"/>
    </source>
</evidence>
<dbReference type="EMBL" id="JAEPES010000002">
    <property type="protein sequence ID" value="MBK4347127.1"/>
    <property type="molecule type" value="Genomic_DNA"/>
</dbReference>
<dbReference type="CDD" id="cd00207">
    <property type="entry name" value="fer2"/>
    <property type="match status" value="1"/>
</dbReference>
<dbReference type="InterPro" id="IPR036010">
    <property type="entry name" value="2Fe-2S_ferredoxin-like_sf"/>
</dbReference>
<evidence type="ECO:0000259" key="3">
    <source>
        <dbReference type="PROSITE" id="PS51340"/>
    </source>
</evidence>
<gene>
    <name evidence="5" type="ORF">IV501_05720</name>
</gene>
<dbReference type="Pfam" id="PF00111">
    <property type="entry name" value="Fer2"/>
    <property type="match status" value="1"/>
</dbReference>
<sequence length="560" mass="60420">MHTGVYKYPVDGARLVRRLNVDGDGQGDLAGHGGENRAVMVYQQESYDYWTENLKRDDLTPGTFGENFTISGLPDSEVCIGDRYRIGDATFEVTQPRVTCYRVGIRLGVAEMASLLVGHHRPGFYFRVIEEGEVQAGDSIVKVESGRHRLKVADIDALLYLSNRSHDMLKLAVDVPALSPGWQQSFKEILAAADAGNTIDANLVIGSEPAWPGFRPFTVVKTERATPSVLSVYLADKSGAALPAARPGQYLTLRLTVNGVAAVRSYSISAPPNESYYRISVKREDHGTVSRYIHDQLTVGTVVDVAAPRGEFVLDSTDEPVVLISAGIGISPVLAMLASIASTQRDRQVWWLHVSRTETDYALACEVETLLEQLPNARSFVWLTRAEAPRDQPVAGTTFGRLDSEGLRGLGFSAASSAYVCGPTAFNDMVTSSLIDIGIAPANVHSEIFSALSSMNPGVVQRAAVTPHAPAGAPGTGPAVTFARSGLTVNWSDQYQSLLELAEACDVSTRWSCRTGVCHTCITGLLSGDVEYSTEPLERPEPSNVLICVSQPTDETVLDA</sequence>
<protein>
    <submittedName>
        <fullName evidence="5">MOSC domain-containing protein</fullName>
    </submittedName>
</protein>
<dbReference type="InterPro" id="IPR001433">
    <property type="entry name" value="OxRdtase_FAD/NAD-bd"/>
</dbReference>
<dbReference type="PANTHER" id="PTHR30212:SF2">
    <property type="entry name" value="PROTEIN YIIM"/>
    <property type="match status" value="1"/>
</dbReference>
<keyword evidence="1" id="KW-0408">Iron</keyword>
<dbReference type="Pfam" id="PF00175">
    <property type="entry name" value="NAD_binding_1"/>
    <property type="match status" value="1"/>
</dbReference>
<keyword evidence="2" id="KW-0411">Iron-sulfur</keyword>
<feature type="domain" description="MOSC" evidence="3">
    <location>
        <begin position="8"/>
        <end position="143"/>
    </location>
</feature>
<dbReference type="CDD" id="cd06184">
    <property type="entry name" value="flavohem_like_fad_nad_binding"/>
    <property type="match status" value="1"/>
</dbReference>
<accession>A0A934SLH2</accession>
<dbReference type="GO" id="GO:0030151">
    <property type="term" value="F:molybdenum ion binding"/>
    <property type="evidence" value="ECO:0007669"/>
    <property type="project" value="InterPro"/>
</dbReference>
<keyword evidence="1" id="KW-0479">Metal-binding</keyword>
<dbReference type="SUPFAM" id="SSF63380">
    <property type="entry name" value="Riboflavin synthase domain-like"/>
    <property type="match status" value="1"/>
</dbReference>
<dbReference type="Gene3D" id="2.40.30.10">
    <property type="entry name" value="Translation factors"/>
    <property type="match status" value="1"/>
</dbReference>
<dbReference type="Gene3D" id="3.40.50.80">
    <property type="entry name" value="Nucleotide-binding domain of ferredoxin-NADP reductase (FNR) module"/>
    <property type="match status" value="1"/>
</dbReference>
<name>A0A934SLH2_9MICO</name>
<dbReference type="AlphaFoldDB" id="A0A934SLH2"/>
<dbReference type="Gene3D" id="2.40.33.20">
    <property type="entry name" value="PK beta-barrel domain-like"/>
    <property type="match status" value="1"/>
</dbReference>
<dbReference type="InterPro" id="IPR017938">
    <property type="entry name" value="Riboflavin_synthase-like_b-brl"/>
</dbReference>
<dbReference type="InterPro" id="IPR012675">
    <property type="entry name" value="Beta-grasp_dom_sf"/>
</dbReference>
<keyword evidence="1" id="KW-0001">2Fe-2S</keyword>